<name>A0A0G1CC60_9BACT</name>
<dbReference type="GO" id="GO:0003735">
    <property type="term" value="F:structural constituent of ribosome"/>
    <property type="evidence" value="ECO:0007669"/>
    <property type="project" value="InterPro"/>
</dbReference>
<evidence type="ECO:0000256" key="2">
    <source>
        <dbReference type="ARBA" id="ARBA00022730"/>
    </source>
</evidence>
<evidence type="ECO:0000256" key="3">
    <source>
        <dbReference type="ARBA" id="ARBA00022884"/>
    </source>
</evidence>
<evidence type="ECO:0000256" key="1">
    <source>
        <dbReference type="ARBA" id="ARBA00007634"/>
    </source>
</evidence>
<accession>A0A0G1CC60</accession>
<dbReference type="InterPro" id="IPR002583">
    <property type="entry name" value="Ribosomal_bS20"/>
</dbReference>
<feature type="region of interest" description="Disordered" evidence="8">
    <location>
        <begin position="75"/>
        <end position="94"/>
    </location>
</feature>
<comment type="function">
    <text evidence="7">Binds directly to 16S ribosomal RNA.</text>
</comment>
<dbReference type="PANTHER" id="PTHR33398:SF1">
    <property type="entry name" value="SMALL RIBOSOMAL SUBUNIT PROTEIN BS20C"/>
    <property type="match status" value="1"/>
</dbReference>
<reference evidence="9 10" key="1">
    <citation type="journal article" date="2015" name="Nature">
        <title>rRNA introns, odd ribosomes, and small enigmatic genomes across a large radiation of phyla.</title>
        <authorList>
            <person name="Brown C.T."/>
            <person name="Hug L.A."/>
            <person name="Thomas B.C."/>
            <person name="Sharon I."/>
            <person name="Castelle C.J."/>
            <person name="Singh A."/>
            <person name="Wilkins M.J."/>
            <person name="Williams K.H."/>
            <person name="Banfield J.F."/>
        </authorList>
    </citation>
    <scope>NUCLEOTIDE SEQUENCE [LARGE SCALE GENOMIC DNA]</scope>
</reference>
<evidence type="ECO:0000256" key="7">
    <source>
        <dbReference type="HAMAP-Rule" id="MF_00500"/>
    </source>
</evidence>
<dbReference type="NCBIfam" id="TIGR00029">
    <property type="entry name" value="S20"/>
    <property type="match status" value="1"/>
</dbReference>
<dbReference type="PATRIC" id="fig|1618756.3.peg.628"/>
<organism evidence="9 10">
    <name type="scientific">Candidatus Nomurabacteria bacterium GW2011_GWC2_42_20</name>
    <dbReference type="NCBI Taxonomy" id="1618756"/>
    <lineage>
        <taxon>Bacteria</taxon>
        <taxon>Candidatus Nomuraibacteriota</taxon>
    </lineage>
</organism>
<comment type="similarity">
    <text evidence="1 7">Belongs to the bacterial ribosomal protein bS20 family.</text>
</comment>
<dbReference type="Pfam" id="PF01649">
    <property type="entry name" value="Ribosomal_S20p"/>
    <property type="match status" value="1"/>
</dbReference>
<dbReference type="GO" id="GO:0015935">
    <property type="term" value="C:small ribosomal subunit"/>
    <property type="evidence" value="ECO:0007669"/>
    <property type="project" value="TreeGrafter"/>
</dbReference>
<sequence length="94" mass="10450">MVYNVTNMPIIKSAKRNIRSSARKAVYNSRRSKAMKEVVKEVRTLVSAKDKKSAETLLSKAYKAIDKAAKGNTIKKNAASRKKSRLAKAIKKIA</sequence>
<dbReference type="GO" id="GO:0006412">
    <property type="term" value="P:translation"/>
    <property type="evidence" value="ECO:0007669"/>
    <property type="project" value="UniProtKB-UniRule"/>
</dbReference>
<protein>
    <recommendedName>
        <fullName evidence="6 7">Small ribosomal subunit protein bS20</fullName>
    </recommendedName>
</protein>
<dbReference type="Gene3D" id="1.20.58.110">
    <property type="entry name" value="Ribosomal protein S20"/>
    <property type="match status" value="1"/>
</dbReference>
<evidence type="ECO:0000256" key="4">
    <source>
        <dbReference type="ARBA" id="ARBA00022980"/>
    </source>
</evidence>
<dbReference type="GO" id="GO:0070181">
    <property type="term" value="F:small ribosomal subunit rRNA binding"/>
    <property type="evidence" value="ECO:0007669"/>
    <property type="project" value="TreeGrafter"/>
</dbReference>
<evidence type="ECO:0000313" key="9">
    <source>
        <dbReference type="EMBL" id="KKS47223.1"/>
    </source>
</evidence>
<dbReference type="SUPFAM" id="SSF46992">
    <property type="entry name" value="Ribosomal protein S20"/>
    <property type="match status" value="1"/>
</dbReference>
<keyword evidence="5 7" id="KW-0687">Ribonucleoprotein</keyword>
<comment type="caution">
    <text evidence="9">The sequence shown here is derived from an EMBL/GenBank/DDBJ whole genome shotgun (WGS) entry which is preliminary data.</text>
</comment>
<dbReference type="STRING" id="1618756.UV12_C0010G0040"/>
<evidence type="ECO:0000256" key="8">
    <source>
        <dbReference type="SAM" id="MobiDB-lite"/>
    </source>
</evidence>
<keyword evidence="3 7" id="KW-0694">RNA-binding</keyword>
<dbReference type="Proteomes" id="UP000034704">
    <property type="component" value="Unassembled WGS sequence"/>
</dbReference>
<dbReference type="InterPro" id="IPR036510">
    <property type="entry name" value="Ribosomal_bS20_sf"/>
</dbReference>
<evidence type="ECO:0000313" key="10">
    <source>
        <dbReference type="Proteomes" id="UP000034704"/>
    </source>
</evidence>
<dbReference type="AlphaFoldDB" id="A0A0G1CC60"/>
<keyword evidence="4 7" id="KW-0689">Ribosomal protein</keyword>
<evidence type="ECO:0000256" key="5">
    <source>
        <dbReference type="ARBA" id="ARBA00023274"/>
    </source>
</evidence>
<keyword evidence="2 7" id="KW-0699">rRNA-binding</keyword>
<feature type="compositionally biased region" description="Basic residues" evidence="8">
    <location>
        <begin position="78"/>
        <end position="94"/>
    </location>
</feature>
<gene>
    <name evidence="7" type="primary">rpsT</name>
    <name evidence="9" type="ORF">UV12_C0010G0040</name>
</gene>
<dbReference type="HAMAP" id="MF_00500">
    <property type="entry name" value="Ribosomal_bS20"/>
    <property type="match status" value="1"/>
</dbReference>
<evidence type="ECO:0000256" key="6">
    <source>
        <dbReference type="ARBA" id="ARBA00035136"/>
    </source>
</evidence>
<dbReference type="EMBL" id="LCDG01000010">
    <property type="protein sequence ID" value="KKS47223.1"/>
    <property type="molecule type" value="Genomic_DNA"/>
</dbReference>
<proteinExistence type="inferred from homology"/>
<dbReference type="PANTHER" id="PTHR33398">
    <property type="entry name" value="30S RIBOSOMAL PROTEIN S20"/>
    <property type="match status" value="1"/>
</dbReference>